<gene>
    <name evidence="1" type="ORF">BDN72DRAFT_823235</name>
</gene>
<name>A0ACD3AM21_9AGAR</name>
<reference evidence="1 2" key="1">
    <citation type="journal article" date="2019" name="Nat. Ecol. Evol.">
        <title>Megaphylogeny resolves global patterns of mushroom evolution.</title>
        <authorList>
            <person name="Varga T."/>
            <person name="Krizsan K."/>
            <person name="Foldi C."/>
            <person name="Dima B."/>
            <person name="Sanchez-Garcia M."/>
            <person name="Sanchez-Ramirez S."/>
            <person name="Szollosi G.J."/>
            <person name="Szarkandi J.G."/>
            <person name="Papp V."/>
            <person name="Albert L."/>
            <person name="Andreopoulos W."/>
            <person name="Angelini C."/>
            <person name="Antonin V."/>
            <person name="Barry K.W."/>
            <person name="Bougher N.L."/>
            <person name="Buchanan P."/>
            <person name="Buyck B."/>
            <person name="Bense V."/>
            <person name="Catcheside P."/>
            <person name="Chovatia M."/>
            <person name="Cooper J."/>
            <person name="Damon W."/>
            <person name="Desjardin D."/>
            <person name="Finy P."/>
            <person name="Geml J."/>
            <person name="Haridas S."/>
            <person name="Hughes K."/>
            <person name="Justo A."/>
            <person name="Karasinski D."/>
            <person name="Kautmanova I."/>
            <person name="Kiss B."/>
            <person name="Kocsube S."/>
            <person name="Kotiranta H."/>
            <person name="LaButti K.M."/>
            <person name="Lechner B.E."/>
            <person name="Liimatainen K."/>
            <person name="Lipzen A."/>
            <person name="Lukacs Z."/>
            <person name="Mihaltcheva S."/>
            <person name="Morgado L.N."/>
            <person name="Niskanen T."/>
            <person name="Noordeloos M.E."/>
            <person name="Ohm R.A."/>
            <person name="Ortiz-Santana B."/>
            <person name="Ovrebo C."/>
            <person name="Racz N."/>
            <person name="Riley R."/>
            <person name="Savchenko A."/>
            <person name="Shiryaev A."/>
            <person name="Soop K."/>
            <person name="Spirin V."/>
            <person name="Szebenyi C."/>
            <person name="Tomsovsky M."/>
            <person name="Tulloss R.E."/>
            <person name="Uehling J."/>
            <person name="Grigoriev I.V."/>
            <person name="Vagvolgyi C."/>
            <person name="Papp T."/>
            <person name="Martin F.M."/>
            <person name="Miettinen O."/>
            <person name="Hibbett D.S."/>
            <person name="Nagy L.G."/>
        </authorList>
    </citation>
    <scope>NUCLEOTIDE SEQUENCE [LARGE SCALE GENOMIC DNA]</scope>
    <source>
        <strain evidence="1 2">NL-1719</strain>
    </source>
</reference>
<proteinExistence type="predicted"/>
<protein>
    <submittedName>
        <fullName evidence="1">Uncharacterized protein</fullName>
    </submittedName>
</protein>
<accession>A0ACD3AM21</accession>
<organism evidence="1 2">
    <name type="scientific">Pluteus cervinus</name>
    <dbReference type="NCBI Taxonomy" id="181527"/>
    <lineage>
        <taxon>Eukaryota</taxon>
        <taxon>Fungi</taxon>
        <taxon>Dikarya</taxon>
        <taxon>Basidiomycota</taxon>
        <taxon>Agaricomycotina</taxon>
        <taxon>Agaricomycetes</taxon>
        <taxon>Agaricomycetidae</taxon>
        <taxon>Agaricales</taxon>
        <taxon>Pluteineae</taxon>
        <taxon>Pluteaceae</taxon>
        <taxon>Pluteus</taxon>
    </lineage>
</organism>
<evidence type="ECO:0000313" key="1">
    <source>
        <dbReference type="EMBL" id="TFK66566.1"/>
    </source>
</evidence>
<evidence type="ECO:0000313" key="2">
    <source>
        <dbReference type="Proteomes" id="UP000308600"/>
    </source>
</evidence>
<sequence length="821" mass="92362">MPSFKKVSKEHTSGQSDRGALLNITDISIPTSPIVANSQLRLEILDTSPGGLNSKPHGVHQVQVKPEVKGSEMILSVNKIVSITGTHIIFRVTKPRLFATNLTLLEPELAMEDILRGLLEKPGQEVSVYNINPGNAKVTIRKEPLNVLLQQVVLPQSLLEPLGKAKSAVDLILLLGEPLGDLHPAAKLVVGLLKSTADKLKEQKLCYEKFSDLFKKMAEFLFYFEKMQKLKKFHNVQPVIQDILSHMETTLKAALDSGSKNLFKQFIDFTMASEQADKFSDLSSRFDKLLEQLNIAFQLDMAILQEQTYVIVDQAQVDKMLERLNYVDILPGNQCLENTRTLVLQEMRHWAHKNEHPIFWLCGPAGTGKSTLAATIVLQLQADGILAAFFTCRRDYKALNSPLQLLKNICYRLAAVHKPYGILVAEIIKEDPHFGSGVDTVATLFQKLFEQPLQKLDDKLLKTALVIVIDALDECGSAGERVGIISCLLQLKQHCSWIKVLVTSRKNPEIQQALEGQTQRYEVETSNSYIDVQTFIKTKFFDFGLSEHDISQLITAANGLFIWADTAYKYLEDSLDYEECVQTLLGSQFDDAEKPYDQLHNLYNTVLVSGIGSSTGNIKVFQQIMGAILLAAQPLTISALSKLIKCSEKIIDTFIKKLHAITILDTENKVRILHPSFEEYLTNKANHSQPTYWIDTQAGHEKWLTNCLHTMKERLQFNIYGIQTSFVLNKDLPILQGKKTEQALLDIHYASLFWEYHLFKCNVLNAAQEHSIYAIFSGPKALFWMEILSLHGTVLESLGNIQRLSQLVSFSCNCTNKALNM</sequence>
<dbReference type="EMBL" id="ML208401">
    <property type="protein sequence ID" value="TFK66566.1"/>
    <property type="molecule type" value="Genomic_DNA"/>
</dbReference>
<keyword evidence="2" id="KW-1185">Reference proteome</keyword>
<dbReference type="Proteomes" id="UP000308600">
    <property type="component" value="Unassembled WGS sequence"/>
</dbReference>